<dbReference type="InterPro" id="IPR036291">
    <property type="entry name" value="NAD(P)-bd_dom_sf"/>
</dbReference>
<evidence type="ECO:0000259" key="1">
    <source>
        <dbReference type="Pfam" id="PF01408"/>
    </source>
</evidence>
<dbReference type="Gene3D" id="3.40.50.720">
    <property type="entry name" value="NAD(P)-binding Rossmann-like Domain"/>
    <property type="match status" value="1"/>
</dbReference>
<evidence type="ECO:0000313" key="3">
    <source>
        <dbReference type="Proteomes" id="UP000652755"/>
    </source>
</evidence>
<organism evidence="2 3">
    <name type="scientific">Pedobacter fastidiosus</name>
    <dbReference type="NCBI Taxonomy" id="2765361"/>
    <lineage>
        <taxon>Bacteria</taxon>
        <taxon>Pseudomonadati</taxon>
        <taxon>Bacteroidota</taxon>
        <taxon>Sphingobacteriia</taxon>
        <taxon>Sphingobacteriales</taxon>
        <taxon>Sphingobacteriaceae</taxon>
        <taxon>Pedobacter</taxon>
    </lineage>
</organism>
<accession>A0ABR7KR61</accession>
<sequence>MQKSCWLIGAGYMAAEYIKVLKTSAVDLHVIGRGEERAKLLAAEFNIKVTAGGITNQLKITDQLPNFAIVAVSVEELSSVLIQLIEIGVKNILIEKPGALTQTELNQLVELSKQHNVEVSIAYNRRFYAAINYLKEQVAADGGITSVNFEFTEWIHTIDVNKFPKPVLEKFLIANSTHVIDAVFHLIGRPKILNAQVSGNEVSWHPAGSIFVGSGISENDVLFSYSSNWGAPGRWAIEVLTNKRKYYLKPLERLAIQQKGSVLVEELAADYTIDVDFKPGLKGMVDAFFSKDKKVLCSIFEHQKNFYFYDKIAGYKK</sequence>
<dbReference type="PANTHER" id="PTHR43377">
    <property type="entry name" value="BILIVERDIN REDUCTASE A"/>
    <property type="match status" value="1"/>
</dbReference>
<reference evidence="2 3" key="1">
    <citation type="submission" date="2020-08" db="EMBL/GenBank/DDBJ databases">
        <authorList>
            <person name="Sun Q."/>
            <person name="Inoue M."/>
        </authorList>
    </citation>
    <scope>NUCLEOTIDE SEQUENCE [LARGE SCALE GENOMIC DNA]</scope>
    <source>
        <strain evidence="2 3">CCM 8938</strain>
    </source>
</reference>
<dbReference type="InterPro" id="IPR000683">
    <property type="entry name" value="Gfo/Idh/MocA-like_OxRdtase_N"/>
</dbReference>
<dbReference type="RefSeq" id="WP_187071027.1">
    <property type="nucleotide sequence ID" value="NZ_JACRYL010000007.1"/>
</dbReference>
<dbReference type="Pfam" id="PF01408">
    <property type="entry name" value="GFO_IDH_MocA"/>
    <property type="match status" value="1"/>
</dbReference>
<dbReference type="InterPro" id="IPR051450">
    <property type="entry name" value="Gfo/Idh/MocA_Oxidoreductases"/>
</dbReference>
<proteinExistence type="predicted"/>
<protein>
    <submittedName>
        <fullName evidence="2">Gfo/Idh/MocA family oxidoreductase</fullName>
    </submittedName>
</protein>
<gene>
    <name evidence="2" type="ORF">H7U22_08955</name>
</gene>
<comment type="caution">
    <text evidence="2">The sequence shown here is derived from an EMBL/GenBank/DDBJ whole genome shotgun (WGS) entry which is preliminary data.</text>
</comment>
<dbReference type="EMBL" id="JACRYL010000007">
    <property type="protein sequence ID" value="MBC6110552.1"/>
    <property type="molecule type" value="Genomic_DNA"/>
</dbReference>
<dbReference type="SUPFAM" id="SSF51735">
    <property type="entry name" value="NAD(P)-binding Rossmann-fold domains"/>
    <property type="match status" value="1"/>
</dbReference>
<dbReference type="PANTHER" id="PTHR43377:SF1">
    <property type="entry name" value="BILIVERDIN REDUCTASE A"/>
    <property type="match status" value="1"/>
</dbReference>
<keyword evidence="3" id="KW-1185">Reference proteome</keyword>
<dbReference type="Gene3D" id="3.30.360.10">
    <property type="entry name" value="Dihydrodipicolinate Reductase, domain 2"/>
    <property type="match status" value="1"/>
</dbReference>
<name>A0ABR7KR61_9SPHI</name>
<feature type="domain" description="Gfo/Idh/MocA-like oxidoreductase N-terminal" evidence="1">
    <location>
        <begin position="5"/>
        <end position="122"/>
    </location>
</feature>
<evidence type="ECO:0000313" key="2">
    <source>
        <dbReference type="EMBL" id="MBC6110552.1"/>
    </source>
</evidence>
<dbReference type="Proteomes" id="UP000652755">
    <property type="component" value="Unassembled WGS sequence"/>
</dbReference>